<evidence type="ECO:0000256" key="7">
    <source>
        <dbReference type="SAM" id="MobiDB-lite"/>
    </source>
</evidence>
<dbReference type="PROSITE" id="PS50011">
    <property type="entry name" value="PROTEIN_KINASE_DOM"/>
    <property type="match status" value="1"/>
</dbReference>
<organism evidence="9 10">
    <name type="scientific">Tilletiaria anomala (strain ATCC 24038 / CBS 436.72 / UBC 951)</name>
    <dbReference type="NCBI Taxonomy" id="1037660"/>
    <lineage>
        <taxon>Eukaryota</taxon>
        <taxon>Fungi</taxon>
        <taxon>Dikarya</taxon>
        <taxon>Basidiomycota</taxon>
        <taxon>Ustilaginomycotina</taxon>
        <taxon>Exobasidiomycetes</taxon>
        <taxon>Georgefischeriales</taxon>
        <taxon>Tilletiariaceae</taxon>
        <taxon>Tilletiaria</taxon>
    </lineage>
</organism>
<keyword evidence="4 9" id="KW-0418">Kinase</keyword>
<dbReference type="SMART" id="SM00220">
    <property type="entry name" value="S_TKc"/>
    <property type="match status" value="1"/>
</dbReference>
<feature type="compositionally biased region" description="Low complexity" evidence="7">
    <location>
        <begin position="17"/>
        <end position="67"/>
    </location>
</feature>
<dbReference type="InterPro" id="IPR000719">
    <property type="entry name" value="Prot_kinase_dom"/>
</dbReference>
<feature type="compositionally biased region" description="Low complexity" evidence="7">
    <location>
        <begin position="545"/>
        <end position="556"/>
    </location>
</feature>
<sequence length="988" mass="103962">MEAQATTATANVHLQAPRQVPSQQQPQQHRSSTSPPPSAANAAALSSGTAATSKSASTRSNSIASSTGWTHNSLSPSGRGGHDSHGHTLSPSSSHSGVAAAFAESCSSIQAGGSGGSSCCTAGGAVTRSMDGMTPSAAGVRSTANAQTDQLSFKEANASLANVLSLADNLSADPGSLSHTDPSSDLLVKALSDEASRRGADGEQGHGNWREREQEEDQQQPSRSSLHQHQHHLPIAMSQAVKLSPKASLKAEAAPAALADTASEAPEPSWSRPSSGPASAYTSPAAKNLPLHSHPEGLQVHGHAGLSPPSGLSTTRLSAKGYLMDTATAASGSPHAYHRAMTQQATVALGHSCDVAVSSSPPAGPAAPSIGLLGFPSALGRFGSVPHSTSASAANSASASASGTPDRKLTPSQSGRSTPSLSAASVSTTAQMQQQQHLIASPRPQLVLETHHLQLQTHKPSGRRMINQYIIEDELGRGVHGKVRMAWDTETGERVAVKIVERQSRKRLGGGGQEWSARIAAKQRAATAVATTTAPAQMHKDDATSAASSSASPSSPQTGSMGGAPGDKGKARDNEVDPIHAHVQRLRVGGTDSGEHASGGEDSADTTVPRRAHFALSPPRSPGAAAAARFGPLEHGLPTREEMAEHEALRKEKAEREKARKALLWTTDKKVKREIAIMKKCQHENIVRLREVIDDPQSKKIFMVLEYMAGGEVQWKDEQGRPTLTVDEARRTFRDVVLGLEYLHYQGIIHRDIKPANLLWNEEKHVKISDFGVSHYSYALLVASGGLPSSGSGETNDPSLTDDRELAKTAGSPAFFAPELCLAGEAPLTSSSLKERGGNSTSTISPSHDPVHSGFPFNNGPSSGGATAASAPAPRGPKITKAIDVWALGVTLYCLLFGELPFTAPSEFALFNVIPNDDYKLPVYMGADNVRVGPRKPREDARQLRDLIDRLLEKDPEQRIKLEAVKKHPWVTRGLHDAPAWLIATAPE</sequence>
<evidence type="ECO:0000313" key="9">
    <source>
        <dbReference type="EMBL" id="KDN52181.1"/>
    </source>
</evidence>
<proteinExistence type="predicted"/>
<dbReference type="InParanoid" id="A0A066WEI3"/>
<dbReference type="GeneID" id="25262829"/>
<protein>
    <submittedName>
        <fullName evidence="9">Kinase-like protein</fullName>
    </submittedName>
</protein>
<dbReference type="SUPFAM" id="SSF56112">
    <property type="entry name" value="Protein kinase-like (PK-like)"/>
    <property type="match status" value="1"/>
</dbReference>
<dbReference type="PANTHER" id="PTHR43895">
    <property type="entry name" value="CALCIUM/CALMODULIN-DEPENDENT PROTEIN KINASE KINASE-RELATED"/>
    <property type="match status" value="1"/>
</dbReference>
<feature type="region of interest" description="Disordered" evidence="7">
    <location>
        <begin position="386"/>
        <end position="439"/>
    </location>
</feature>
<evidence type="ECO:0000256" key="4">
    <source>
        <dbReference type="ARBA" id="ARBA00022777"/>
    </source>
</evidence>
<dbReference type="Pfam" id="PF00069">
    <property type="entry name" value="Pkinase"/>
    <property type="match status" value="2"/>
</dbReference>
<feature type="binding site" evidence="6">
    <location>
        <position position="498"/>
    </location>
    <ligand>
        <name>ATP</name>
        <dbReference type="ChEBI" id="CHEBI:30616"/>
    </ligand>
</feature>
<evidence type="ECO:0000256" key="3">
    <source>
        <dbReference type="ARBA" id="ARBA00022741"/>
    </source>
</evidence>
<keyword evidence="1" id="KW-0723">Serine/threonine-protein kinase</keyword>
<dbReference type="GO" id="GO:0007165">
    <property type="term" value="P:signal transduction"/>
    <property type="evidence" value="ECO:0007669"/>
    <property type="project" value="TreeGrafter"/>
</dbReference>
<accession>A0A066WEI3</accession>
<keyword evidence="2" id="KW-0808">Transferase</keyword>
<evidence type="ECO:0000256" key="2">
    <source>
        <dbReference type="ARBA" id="ARBA00022679"/>
    </source>
</evidence>
<feature type="compositionally biased region" description="Basic and acidic residues" evidence="7">
    <location>
        <begin position="194"/>
        <end position="213"/>
    </location>
</feature>
<keyword evidence="10" id="KW-1185">Reference proteome</keyword>
<feature type="compositionally biased region" description="Low complexity" evidence="7">
    <location>
        <begin position="860"/>
        <end position="874"/>
    </location>
</feature>
<dbReference type="PROSITE" id="PS00107">
    <property type="entry name" value="PROTEIN_KINASE_ATP"/>
    <property type="match status" value="1"/>
</dbReference>
<feature type="compositionally biased region" description="Polar residues" evidence="7">
    <location>
        <begin position="410"/>
        <end position="438"/>
    </location>
</feature>
<dbReference type="RefSeq" id="XP_013245025.1">
    <property type="nucleotide sequence ID" value="XM_013389571.1"/>
</dbReference>
<evidence type="ECO:0000259" key="8">
    <source>
        <dbReference type="PROSITE" id="PS50011"/>
    </source>
</evidence>
<feature type="compositionally biased region" description="Low complexity" evidence="7">
    <location>
        <begin position="246"/>
        <end position="267"/>
    </location>
</feature>
<dbReference type="GO" id="GO:0005524">
    <property type="term" value="F:ATP binding"/>
    <property type="evidence" value="ECO:0007669"/>
    <property type="project" value="UniProtKB-UniRule"/>
</dbReference>
<evidence type="ECO:0000313" key="10">
    <source>
        <dbReference type="Proteomes" id="UP000027361"/>
    </source>
</evidence>
<dbReference type="HOGENOM" id="CLU_302201_0_0_1"/>
<dbReference type="PANTHER" id="PTHR43895:SF152">
    <property type="entry name" value="SERINE_THREONINE-PROTEIN KINASE TOS3"/>
    <property type="match status" value="1"/>
</dbReference>
<feature type="compositionally biased region" description="Polar residues" evidence="7">
    <location>
        <begin position="831"/>
        <end position="846"/>
    </location>
</feature>
<dbReference type="Proteomes" id="UP000027361">
    <property type="component" value="Unassembled WGS sequence"/>
</dbReference>
<dbReference type="CDD" id="cd14008">
    <property type="entry name" value="STKc_LKB1_CaMKK"/>
    <property type="match status" value="1"/>
</dbReference>
<evidence type="ECO:0000256" key="1">
    <source>
        <dbReference type="ARBA" id="ARBA00022527"/>
    </source>
</evidence>
<dbReference type="Gene3D" id="3.30.200.20">
    <property type="entry name" value="Phosphorylase Kinase, domain 1"/>
    <property type="match status" value="2"/>
</dbReference>
<feature type="region of interest" description="Disordered" evidence="7">
    <location>
        <begin position="246"/>
        <end position="313"/>
    </location>
</feature>
<feature type="region of interest" description="Disordered" evidence="7">
    <location>
        <begin position="194"/>
        <end position="231"/>
    </location>
</feature>
<feature type="compositionally biased region" description="Low complexity" evidence="7">
    <location>
        <begin position="390"/>
        <end position="402"/>
    </location>
</feature>
<feature type="compositionally biased region" description="Polar residues" evidence="7">
    <location>
        <begin position="1"/>
        <end position="12"/>
    </location>
</feature>
<feature type="non-terminal residue" evidence="9">
    <location>
        <position position="988"/>
    </location>
</feature>
<evidence type="ECO:0000256" key="5">
    <source>
        <dbReference type="ARBA" id="ARBA00022840"/>
    </source>
</evidence>
<gene>
    <name evidence="9" type="ORF">K437DRAFT_232815</name>
</gene>
<keyword evidence="3 6" id="KW-0547">Nucleotide-binding</keyword>
<feature type="region of interest" description="Disordered" evidence="7">
    <location>
        <begin position="528"/>
        <end position="574"/>
    </location>
</feature>
<feature type="region of interest" description="Disordered" evidence="7">
    <location>
        <begin position="1"/>
        <end position="95"/>
    </location>
</feature>
<evidence type="ECO:0000256" key="6">
    <source>
        <dbReference type="PROSITE-ProRule" id="PRU10141"/>
    </source>
</evidence>
<name>A0A066WEI3_TILAU</name>
<dbReference type="STRING" id="1037660.A0A066WEI3"/>
<dbReference type="InterPro" id="IPR011009">
    <property type="entry name" value="Kinase-like_dom_sf"/>
</dbReference>
<dbReference type="Gene3D" id="1.10.510.10">
    <property type="entry name" value="Transferase(Phosphotransferase) domain 1"/>
    <property type="match status" value="1"/>
</dbReference>
<comment type="caution">
    <text evidence="9">The sequence shown here is derived from an EMBL/GenBank/DDBJ whole genome shotgun (WGS) entry which is preliminary data.</text>
</comment>
<dbReference type="EMBL" id="JMSN01000013">
    <property type="protein sequence ID" value="KDN52181.1"/>
    <property type="molecule type" value="Genomic_DNA"/>
</dbReference>
<keyword evidence="5 6" id="KW-0067">ATP-binding</keyword>
<dbReference type="AlphaFoldDB" id="A0A066WEI3"/>
<feature type="domain" description="Protein kinase" evidence="8">
    <location>
        <begin position="469"/>
        <end position="971"/>
    </location>
</feature>
<feature type="region of interest" description="Disordered" evidence="7">
    <location>
        <begin position="586"/>
        <end position="626"/>
    </location>
</feature>
<dbReference type="InterPro" id="IPR017441">
    <property type="entry name" value="Protein_kinase_ATP_BS"/>
</dbReference>
<dbReference type="GO" id="GO:0004674">
    <property type="term" value="F:protein serine/threonine kinase activity"/>
    <property type="evidence" value="ECO:0007669"/>
    <property type="project" value="UniProtKB-KW"/>
</dbReference>
<feature type="compositionally biased region" description="Low complexity" evidence="7">
    <location>
        <begin position="615"/>
        <end position="626"/>
    </location>
</feature>
<feature type="region of interest" description="Disordered" evidence="7">
    <location>
        <begin position="831"/>
        <end position="874"/>
    </location>
</feature>
<dbReference type="OrthoDB" id="68483at2759"/>
<feature type="compositionally biased region" description="Polar residues" evidence="7">
    <location>
        <begin position="271"/>
        <end position="282"/>
    </location>
</feature>
<reference evidence="9 10" key="1">
    <citation type="submission" date="2014-05" db="EMBL/GenBank/DDBJ databases">
        <title>Draft genome sequence of a rare smut relative, Tilletiaria anomala UBC 951.</title>
        <authorList>
            <consortium name="DOE Joint Genome Institute"/>
            <person name="Toome M."/>
            <person name="Kuo A."/>
            <person name="Henrissat B."/>
            <person name="Lipzen A."/>
            <person name="Tritt A."/>
            <person name="Yoshinaga Y."/>
            <person name="Zane M."/>
            <person name="Barry K."/>
            <person name="Grigoriev I.V."/>
            <person name="Spatafora J.W."/>
            <person name="Aimea M.C."/>
        </authorList>
    </citation>
    <scope>NUCLEOTIDE SEQUENCE [LARGE SCALE GENOMIC DNA]</scope>
    <source>
        <strain evidence="9 10">UBC 951</strain>
    </source>
</reference>